<dbReference type="SUPFAM" id="SSF103473">
    <property type="entry name" value="MFS general substrate transporter"/>
    <property type="match status" value="1"/>
</dbReference>
<feature type="transmembrane region" description="Helical" evidence="6">
    <location>
        <begin position="364"/>
        <end position="385"/>
    </location>
</feature>
<organism evidence="8 9">
    <name type="scientific">Linnemannia gamsii</name>
    <dbReference type="NCBI Taxonomy" id="64522"/>
    <lineage>
        <taxon>Eukaryota</taxon>
        <taxon>Fungi</taxon>
        <taxon>Fungi incertae sedis</taxon>
        <taxon>Mucoromycota</taxon>
        <taxon>Mortierellomycotina</taxon>
        <taxon>Mortierellomycetes</taxon>
        <taxon>Mortierellales</taxon>
        <taxon>Mortierellaceae</taxon>
        <taxon>Linnemannia</taxon>
    </lineage>
</organism>
<reference evidence="8 9" key="1">
    <citation type="journal article" date="2020" name="Fungal Divers.">
        <title>Resolving the Mortierellaceae phylogeny through synthesis of multi-gene phylogenetics and phylogenomics.</title>
        <authorList>
            <person name="Vandepol N."/>
            <person name="Liber J."/>
            <person name="Desiro A."/>
            <person name="Na H."/>
            <person name="Kennedy M."/>
            <person name="Barry K."/>
            <person name="Grigoriev I.V."/>
            <person name="Miller A.N."/>
            <person name="O'Donnell K."/>
            <person name="Stajich J.E."/>
            <person name="Bonito G."/>
        </authorList>
    </citation>
    <scope>NUCLEOTIDE SEQUENCE [LARGE SCALE GENOMIC DNA]</scope>
    <source>
        <strain evidence="8 9">AD045</strain>
    </source>
</reference>
<dbReference type="PANTHER" id="PTHR43791">
    <property type="entry name" value="PERMEASE-RELATED"/>
    <property type="match status" value="1"/>
</dbReference>
<keyword evidence="3 6" id="KW-0812">Transmembrane</keyword>
<feature type="transmembrane region" description="Helical" evidence="6">
    <location>
        <begin position="428"/>
        <end position="449"/>
    </location>
</feature>
<evidence type="ECO:0000256" key="2">
    <source>
        <dbReference type="ARBA" id="ARBA00022448"/>
    </source>
</evidence>
<dbReference type="PROSITE" id="PS50850">
    <property type="entry name" value="MFS"/>
    <property type="match status" value="1"/>
</dbReference>
<feature type="transmembrane region" description="Helical" evidence="6">
    <location>
        <begin position="122"/>
        <end position="142"/>
    </location>
</feature>
<feature type="transmembrane region" description="Helical" evidence="6">
    <location>
        <begin position="397"/>
        <end position="416"/>
    </location>
</feature>
<name>A0ABQ7JWF7_9FUNG</name>
<evidence type="ECO:0000313" key="8">
    <source>
        <dbReference type="EMBL" id="KAG0286259.1"/>
    </source>
</evidence>
<feature type="transmembrane region" description="Helical" evidence="6">
    <location>
        <begin position="92"/>
        <end position="110"/>
    </location>
</feature>
<accession>A0ABQ7JWF7</accession>
<evidence type="ECO:0000313" key="9">
    <source>
        <dbReference type="Proteomes" id="UP001194696"/>
    </source>
</evidence>
<feature type="transmembrane region" description="Helical" evidence="6">
    <location>
        <begin position="154"/>
        <end position="176"/>
    </location>
</feature>
<keyword evidence="2" id="KW-0813">Transport</keyword>
<dbReference type="InterPro" id="IPR020846">
    <property type="entry name" value="MFS_dom"/>
</dbReference>
<evidence type="ECO:0000256" key="5">
    <source>
        <dbReference type="ARBA" id="ARBA00023136"/>
    </source>
</evidence>
<keyword evidence="9" id="KW-1185">Reference proteome</keyword>
<keyword evidence="4 6" id="KW-1133">Transmembrane helix</keyword>
<dbReference type="EMBL" id="JAAAIM010000588">
    <property type="protein sequence ID" value="KAG0286259.1"/>
    <property type="molecule type" value="Genomic_DNA"/>
</dbReference>
<evidence type="ECO:0000256" key="4">
    <source>
        <dbReference type="ARBA" id="ARBA00022989"/>
    </source>
</evidence>
<evidence type="ECO:0000256" key="1">
    <source>
        <dbReference type="ARBA" id="ARBA00004141"/>
    </source>
</evidence>
<dbReference type="Gene3D" id="1.20.1250.20">
    <property type="entry name" value="MFS general substrate transporter like domains"/>
    <property type="match status" value="2"/>
</dbReference>
<feature type="domain" description="Major facilitator superfamily (MFS) profile" evidence="7">
    <location>
        <begin position="1"/>
        <end position="455"/>
    </location>
</feature>
<comment type="caution">
    <text evidence="8">The sequence shown here is derived from an EMBL/GenBank/DDBJ whole genome shotgun (WGS) entry which is preliminary data.</text>
</comment>
<dbReference type="Proteomes" id="UP001194696">
    <property type="component" value="Unassembled WGS sequence"/>
</dbReference>
<comment type="subcellular location">
    <subcellularLocation>
        <location evidence="1">Membrane</location>
        <topology evidence="1">Multi-pass membrane protein</topology>
    </subcellularLocation>
</comment>
<evidence type="ECO:0000256" key="3">
    <source>
        <dbReference type="ARBA" id="ARBA00022692"/>
    </source>
</evidence>
<evidence type="ECO:0000259" key="7">
    <source>
        <dbReference type="PROSITE" id="PS50850"/>
    </source>
</evidence>
<feature type="transmembrane region" description="Helical" evidence="6">
    <location>
        <begin position="337"/>
        <end position="358"/>
    </location>
</feature>
<feature type="transmembrane region" description="Helical" evidence="6">
    <location>
        <begin position="224"/>
        <end position="240"/>
    </location>
</feature>
<keyword evidence="5 6" id="KW-0472">Membrane</keyword>
<sequence>MFYGASTLNRINLTNARMFAFENSLHSTPEQFSWAIAIFYVGYGLAEIPSIIALLYLTPKIWLPASMFTWGCITFLMAWIKVFPLLMVGRFFLGITEAALIPGVLIYIAMFYKRSEQTFRMALLQMFSSAAGVLGGLIAGGIGHLDGWLNVHGWQWIFIIESLPTMALAVAARFLLTKSPESAPWLDQRETSIAIYRIRNDTKIKVSRQITKDNVLAALKDPKVYIFMILNLCVTIPVISSTEVLSRAWMAIAKALKDGKLPLDPSSILPDGIPNEEPISIISSSPGYLQPGVQSLLQEPTSEARMLAQLLSAPAFLMGAISTFAVAILADRTQQRGMIMIGLAVVTIAGYCMMLFTLDVYVNYAGVIIISMGQTPMTPIVTSWLTTNIGGYAKRAISVAMFLLSSSVAGVLGSQLNKSRDAPHYTKGHLVNIGMMVSIMLFSFLQRFIMKRENSRRNYSVSYGVNPLKILTKAEMRDITDKHPAYRYTL</sequence>
<feature type="transmembrane region" description="Helical" evidence="6">
    <location>
        <begin position="61"/>
        <end position="80"/>
    </location>
</feature>
<gene>
    <name evidence="8" type="ORF">BGZ96_009572</name>
</gene>
<feature type="transmembrane region" description="Helical" evidence="6">
    <location>
        <begin position="32"/>
        <end position="54"/>
    </location>
</feature>
<dbReference type="InterPro" id="IPR036259">
    <property type="entry name" value="MFS_trans_sf"/>
</dbReference>
<protein>
    <recommendedName>
        <fullName evidence="7">Major facilitator superfamily (MFS) profile domain-containing protein</fullName>
    </recommendedName>
</protein>
<dbReference type="InterPro" id="IPR011701">
    <property type="entry name" value="MFS"/>
</dbReference>
<dbReference type="Pfam" id="PF07690">
    <property type="entry name" value="MFS_1"/>
    <property type="match status" value="1"/>
</dbReference>
<proteinExistence type="predicted"/>
<evidence type="ECO:0000256" key="6">
    <source>
        <dbReference type="SAM" id="Phobius"/>
    </source>
</evidence>
<dbReference type="PANTHER" id="PTHR43791:SF36">
    <property type="entry name" value="TRANSPORTER, PUTATIVE (AFU_ORTHOLOGUE AFUA_6G08340)-RELATED"/>
    <property type="match status" value="1"/>
</dbReference>
<feature type="transmembrane region" description="Helical" evidence="6">
    <location>
        <begin position="306"/>
        <end position="330"/>
    </location>
</feature>